<dbReference type="EMBL" id="WURB01000008">
    <property type="protein sequence ID" value="MXQ12305.1"/>
    <property type="molecule type" value="Genomic_DNA"/>
</dbReference>
<evidence type="ECO:0000313" key="2">
    <source>
        <dbReference type="EMBL" id="MXQ12305.1"/>
    </source>
</evidence>
<dbReference type="AlphaFoldDB" id="A0A7X3SPI4"/>
<protein>
    <submittedName>
        <fullName evidence="2">Uncharacterized protein</fullName>
    </submittedName>
</protein>
<name>A0A7X3SPI4_9HYPH</name>
<evidence type="ECO:0000313" key="3">
    <source>
        <dbReference type="Proteomes" id="UP000436483"/>
    </source>
</evidence>
<reference evidence="2 3" key="2">
    <citation type="submission" date="2020-01" db="EMBL/GenBank/DDBJ databases">
        <title>Microvirga sp. nov., an arsenate reduction bacterium isolated from Tibet hotspring sediments.</title>
        <authorList>
            <person name="Xian W.-D."/>
            <person name="Li W.-J."/>
        </authorList>
    </citation>
    <scope>NUCLEOTIDE SEQUENCE [LARGE SCALE GENOMIC DNA]</scope>
    <source>
        <strain evidence="2 3">KCTC 23863</strain>
    </source>
</reference>
<sequence>MLIWSALAAALLSGLTLGLLSNGAPEWATQTAELITVVAVFVLVCLVETAGSHPDKPSSR</sequence>
<comment type="caution">
    <text evidence="2">The sequence shown here is derived from an EMBL/GenBank/DDBJ whole genome shotgun (WGS) entry which is preliminary data.</text>
</comment>
<reference evidence="2 3" key="1">
    <citation type="submission" date="2019-12" db="EMBL/GenBank/DDBJ databases">
        <authorList>
            <person name="Yuan C.-G."/>
        </authorList>
    </citation>
    <scope>NUCLEOTIDE SEQUENCE [LARGE SCALE GENOMIC DNA]</scope>
    <source>
        <strain evidence="2 3">KCTC 23863</strain>
    </source>
</reference>
<dbReference type="RefSeq" id="WP_160884902.1">
    <property type="nucleotide sequence ID" value="NZ_WURB01000008.1"/>
</dbReference>
<organism evidence="2 3">
    <name type="scientific">Microvirga makkahensis</name>
    <dbReference type="NCBI Taxonomy" id="1128670"/>
    <lineage>
        <taxon>Bacteria</taxon>
        <taxon>Pseudomonadati</taxon>
        <taxon>Pseudomonadota</taxon>
        <taxon>Alphaproteobacteria</taxon>
        <taxon>Hyphomicrobiales</taxon>
        <taxon>Methylobacteriaceae</taxon>
        <taxon>Microvirga</taxon>
    </lineage>
</organism>
<dbReference type="Proteomes" id="UP000436483">
    <property type="component" value="Unassembled WGS sequence"/>
</dbReference>
<evidence type="ECO:0000256" key="1">
    <source>
        <dbReference type="SAM" id="Phobius"/>
    </source>
</evidence>
<keyword evidence="3" id="KW-1185">Reference proteome</keyword>
<accession>A0A7X3SPI4</accession>
<feature type="transmembrane region" description="Helical" evidence="1">
    <location>
        <begin position="34"/>
        <end position="51"/>
    </location>
</feature>
<proteinExistence type="predicted"/>
<keyword evidence="1" id="KW-1133">Transmembrane helix</keyword>
<keyword evidence="1" id="KW-0812">Transmembrane</keyword>
<keyword evidence="1" id="KW-0472">Membrane</keyword>
<gene>
    <name evidence="2" type="ORF">GR328_12700</name>
</gene>